<dbReference type="Pfam" id="PF01523">
    <property type="entry name" value="PmbA_TldD_1st"/>
    <property type="match status" value="1"/>
</dbReference>
<dbReference type="PIRSF" id="PIRSF004919">
    <property type="entry name" value="TldD"/>
    <property type="match status" value="1"/>
</dbReference>
<dbReference type="InterPro" id="IPR051463">
    <property type="entry name" value="Peptidase_U62_metallo"/>
</dbReference>
<evidence type="ECO:0000259" key="6">
    <source>
        <dbReference type="Pfam" id="PF19289"/>
    </source>
</evidence>
<dbReference type="Pfam" id="PF19289">
    <property type="entry name" value="PmbA_TldD_3rd"/>
    <property type="match status" value="1"/>
</dbReference>
<dbReference type="eggNOG" id="COG0312">
    <property type="taxonomic scope" value="Bacteria"/>
</dbReference>
<dbReference type="SUPFAM" id="SSF111283">
    <property type="entry name" value="Putative modulator of DNA gyrase, PmbA/TldD"/>
    <property type="match status" value="1"/>
</dbReference>
<dbReference type="InterPro" id="IPR035068">
    <property type="entry name" value="TldD/PmbA_N"/>
</dbReference>
<comment type="similarity">
    <text evidence="1">Belongs to the peptidase U62 family.</text>
</comment>
<dbReference type="Proteomes" id="UP000002366">
    <property type="component" value="Chromosome"/>
</dbReference>
<dbReference type="AlphaFoldDB" id="D5EEK6"/>
<dbReference type="PANTHER" id="PTHR30624:SF4">
    <property type="entry name" value="METALLOPROTEASE TLDD"/>
    <property type="match status" value="1"/>
</dbReference>
<dbReference type="OrthoDB" id="9803213at2"/>
<accession>D5EEK6</accession>
<dbReference type="InterPro" id="IPR036059">
    <property type="entry name" value="TldD/PmbA_sf"/>
</dbReference>
<dbReference type="KEGG" id="aco:Amico_0856"/>
<dbReference type="Pfam" id="PF19290">
    <property type="entry name" value="PmbA_TldD_2nd"/>
    <property type="match status" value="1"/>
</dbReference>
<proteinExistence type="inferred from homology"/>
<organism evidence="8 9">
    <name type="scientific">Aminobacterium colombiense (strain DSM 12261 / ALA-1)</name>
    <dbReference type="NCBI Taxonomy" id="572547"/>
    <lineage>
        <taxon>Bacteria</taxon>
        <taxon>Thermotogati</taxon>
        <taxon>Synergistota</taxon>
        <taxon>Synergistia</taxon>
        <taxon>Synergistales</taxon>
        <taxon>Aminobacteriaceae</taxon>
        <taxon>Aminobacterium</taxon>
    </lineage>
</organism>
<feature type="domain" description="Metalloprotease TldD/E central" evidence="7">
    <location>
        <begin position="116"/>
        <end position="213"/>
    </location>
</feature>
<dbReference type="HOGENOM" id="CLU_026425_1_0_0"/>
<dbReference type="Gene3D" id="3.30.2290.10">
    <property type="entry name" value="PmbA/TldD superfamily"/>
    <property type="match status" value="1"/>
</dbReference>
<evidence type="ECO:0000259" key="5">
    <source>
        <dbReference type="Pfam" id="PF01523"/>
    </source>
</evidence>
<evidence type="ECO:0000256" key="2">
    <source>
        <dbReference type="ARBA" id="ARBA00022670"/>
    </source>
</evidence>
<dbReference type="InterPro" id="IPR002510">
    <property type="entry name" value="Metalloprtase-TldD/E_N"/>
</dbReference>
<dbReference type="InterPro" id="IPR045569">
    <property type="entry name" value="Metalloprtase-TldD/E_C"/>
</dbReference>
<evidence type="ECO:0000256" key="4">
    <source>
        <dbReference type="ARBA" id="ARBA00023049"/>
    </source>
</evidence>
<dbReference type="GO" id="GO:0008237">
    <property type="term" value="F:metallopeptidase activity"/>
    <property type="evidence" value="ECO:0007669"/>
    <property type="project" value="UniProtKB-KW"/>
</dbReference>
<keyword evidence="2" id="KW-0645">Protease</keyword>
<evidence type="ECO:0000313" key="9">
    <source>
        <dbReference type="Proteomes" id="UP000002366"/>
    </source>
</evidence>
<keyword evidence="4" id="KW-0482">Metalloprotease</keyword>
<protein>
    <submittedName>
        <fullName evidence="8">Peptidase U62 modulator of DNA gyrase</fullName>
    </submittedName>
</protein>
<dbReference type="GO" id="GO:0006508">
    <property type="term" value="P:proteolysis"/>
    <property type="evidence" value="ECO:0007669"/>
    <property type="project" value="UniProtKB-KW"/>
</dbReference>
<dbReference type="InterPro" id="IPR045570">
    <property type="entry name" value="Metalloprtase-TldD/E_cen_dom"/>
</dbReference>
<dbReference type="STRING" id="572547.Amico_0856"/>
<dbReference type="RefSeq" id="WP_013048254.1">
    <property type="nucleotide sequence ID" value="NC_014011.1"/>
</dbReference>
<dbReference type="EMBL" id="CP001997">
    <property type="protein sequence ID" value="ADE56988.1"/>
    <property type="molecule type" value="Genomic_DNA"/>
</dbReference>
<dbReference type="PANTHER" id="PTHR30624">
    <property type="entry name" value="UNCHARACTERIZED PROTEIN TLDD AND PMBA"/>
    <property type="match status" value="1"/>
</dbReference>
<dbReference type="GO" id="GO:0005829">
    <property type="term" value="C:cytosol"/>
    <property type="evidence" value="ECO:0007669"/>
    <property type="project" value="TreeGrafter"/>
</dbReference>
<evidence type="ECO:0000259" key="7">
    <source>
        <dbReference type="Pfam" id="PF19290"/>
    </source>
</evidence>
<reference evidence="8 9" key="1">
    <citation type="journal article" date="2010" name="Stand. Genomic Sci.">
        <title>Complete genome sequence of Aminobacterium colombiense type strain (ALA-1).</title>
        <authorList>
            <person name="Chertkov O."/>
            <person name="Sikorski J."/>
            <person name="Brambilla E."/>
            <person name="Lapidus A."/>
            <person name="Copeland A."/>
            <person name="Glavina Del Rio T."/>
            <person name="Nolan M."/>
            <person name="Lucas S."/>
            <person name="Tice H."/>
            <person name="Cheng J.F."/>
            <person name="Han C."/>
            <person name="Detter J.C."/>
            <person name="Bruce D."/>
            <person name="Tapia R."/>
            <person name="Goodwin L."/>
            <person name="Pitluck S."/>
            <person name="Liolios K."/>
            <person name="Ivanova N."/>
            <person name="Mavromatis K."/>
            <person name="Ovchinnikova G."/>
            <person name="Pati A."/>
            <person name="Chen A."/>
            <person name="Palaniappan K."/>
            <person name="Land M."/>
            <person name="Hauser L."/>
            <person name="Chang Y.J."/>
            <person name="Jeffries C.D."/>
            <person name="Spring S."/>
            <person name="Rohde M."/>
            <person name="Goker M."/>
            <person name="Bristow J."/>
            <person name="Eisen J.A."/>
            <person name="Markowitz V."/>
            <person name="Hugenholtz P."/>
            <person name="Kyrpides N.C."/>
            <person name="Klenk H.P."/>
        </authorList>
    </citation>
    <scope>NUCLEOTIDE SEQUENCE [LARGE SCALE GENOMIC DNA]</scope>
    <source>
        <strain evidence="9">DSM 12261 / ALA-1</strain>
    </source>
</reference>
<dbReference type="InterPro" id="IPR025502">
    <property type="entry name" value="TldD"/>
</dbReference>
<keyword evidence="9" id="KW-1185">Reference proteome</keyword>
<feature type="domain" description="Metalloprotease TldD/E N-terminal" evidence="5">
    <location>
        <begin position="21"/>
        <end position="82"/>
    </location>
</feature>
<gene>
    <name evidence="8" type="ordered locus">Amico_0856</name>
</gene>
<evidence type="ECO:0000256" key="3">
    <source>
        <dbReference type="ARBA" id="ARBA00022801"/>
    </source>
</evidence>
<sequence length="460" mass="50169">MSHLALKEALESLHRHDIDFADLFFESSSFHSSSFEDKTMEEISTSLREGVGARILFNDLTSFAHMPGVTLKDGLTALQEAALNMGIIIPSTTLDNNLLERVVREVIPPQPADQKFFHYIDQALRQKSSLVTQVSINYTLSSRQIAIINDKGELRKDERAYTSFSVEVVVEKEEQIQTGYESAARAESPDLFWQHHDPDALAQRALDEALLMLDAPDCPAGTMPVLLSGEAGGTLIHEACGHGLEADIIQKDYSVYRNKLGEKVASPLVTMIDDGTISGLYGSYSIDDEGMPAKRTVLIENGILKAYLTDMVSSKKDNLPLSGNGRRSSYRNPPIPRMSNTFILPGNNEPEEMIKGIDYGLYVKRMGGGEVNPTTGDFVFQVTEGYLIQRGSIIHPVKGALLTGNGPEALMDIVGVGKDLHFLPGTCGKAGQSVPVTDGQPSLLIKKMTVGGSSTDHETL</sequence>
<name>D5EEK6_AMICL</name>
<evidence type="ECO:0000256" key="1">
    <source>
        <dbReference type="ARBA" id="ARBA00005836"/>
    </source>
</evidence>
<feature type="domain" description="Metalloprotease TldD/E C-terminal" evidence="6">
    <location>
        <begin position="221"/>
        <end position="452"/>
    </location>
</feature>
<evidence type="ECO:0000313" key="8">
    <source>
        <dbReference type="EMBL" id="ADE56988.1"/>
    </source>
</evidence>
<keyword evidence="3" id="KW-0378">Hydrolase</keyword>